<keyword evidence="1" id="KW-1133">Transmembrane helix</keyword>
<sequence>MNFRSLLIGLVVGILLTAGAGWMMMPGMMLKEYQSPYGVEETVETIKANAMAEGWVVAGVMPIDKSVRKHGGGELPPVRLVNLCEANHAYNILKGDDTKIVSVMMPCTISVYQKADGNTYVGAMNAGLMGKMFGGIVAEVMGGTVAEQQKQFINFVQ</sequence>
<dbReference type="CDD" id="cd14797">
    <property type="entry name" value="DUF302"/>
    <property type="match status" value="1"/>
</dbReference>
<comment type="caution">
    <text evidence="3">The sequence shown here is derived from an EMBL/GenBank/DDBJ whole genome shotgun (WGS) entry which is preliminary data.</text>
</comment>
<dbReference type="Gene3D" id="3.30.310.70">
    <property type="entry name" value="TT1751-like domain"/>
    <property type="match status" value="1"/>
</dbReference>
<organism evidence="3">
    <name type="scientific">Chlorobaculum parvum</name>
    <dbReference type="NCBI Taxonomy" id="274539"/>
    <lineage>
        <taxon>Bacteria</taxon>
        <taxon>Pseudomonadati</taxon>
        <taxon>Chlorobiota</taxon>
        <taxon>Chlorobiia</taxon>
        <taxon>Chlorobiales</taxon>
        <taxon>Chlorobiaceae</taxon>
        <taxon>Chlorobaculum</taxon>
    </lineage>
</organism>
<accession>A0A7C5HSX2</accession>
<dbReference type="InterPro" id="IPR035923">
    <property type="entry name" value="TT1751-like_sf"/>
</dbReference>
<protein>
    <submittedName>
        <fullName evidence="3">DUF302 domain-containing protein</fullName>
    </submittedName>
</protein>
<keyword evidence="1" id="KW-0812">Transmembrane</keyword>
<gene>
    <name evidence="3" type="ORF">ENL07_11070</name>
</gene>
<proteinExistence type="predicted"/>
<dbReference type="InterPro" id="IPR005180">
    <property type="entry name" value="DUF302"/>
</dbReference>
<dbReference type="PANTHER" id="PTHR38342">
    <property type="entry name" value="SLR5037 PROTEIN"/>
    <property type="match status" value="1"/>
</dbReference>
<dbReference type="SUPFAM" id="SSF103247">
    <property type="entry name" value="TT1751-like"/>
    <property type="match status" value="1"/>
</dbReference>
<evidence type="ECO:0000259" key="2">
    <source>
        <dbReference type="Pfam" id="PF03625"/>
    </source>
</evidence>
<dbReference type="PANTHER" id="PTHR38342:SF1">
    <property type="entry name" value="SLR5037 PROTEIN"/>
    <property type="match status" value="1"/>
</dbReference>
<keyword evidence="1" id="KW-0472">Membrane</keyword>
<dbReference type="EMBL" id="DRSQ01000235">
    <property type="protein sequence ID" value="HHE33126.1"/>
    <property type="molecule type" value="Genomic_DNA"/>
</dbReference>
<reference evidence="3" key="1">
    <citation type="journal article" date="2020" name="mSystems">
        <title>Genome- and Community-Level Interaction Insights into Carbon Utilization and Element Cycling Functions of Hydrothermarchaeota in Hydrothermal Sediment.</title>
        <authorList>
            <person name="Zhou Z."/>
            <person name="Liu Y."/>
            <person name="Xu W."/>
            <person name="Pan J."/>
            <person name="Luo Z.H."/>
            <person name="Li M."/>
        </authorList>
    </citation>
    <scope>NUCLEOTIDE SEQUENCE [LARGE SCALE GENOMIC DNA]</scope>
    <source>
        <strain evidence="3">HyVt-633</strain>
    </source>
</reference>
<dbReference type="AlphaFoldDB" id="A0A7C5HSX2"/>
<feature type="transmembrane region" description="Helical" evidence="1">
    <location>
        <begin position="6"/>
        <end position="25"/>
    </location>
</feature>
<evidence type="ECO:0000313" key="3">
    <source>
        <dbReference type="EMBL" id="HHE33126.1"/>
    </source>
</evidence>
<dbReference type="Proteomes" id="UP000886058">
    <property type="component" value="Unassembled WGS sequence"/>
</dbReference>
<dbReference type="Pfam" id="PF03625">
    <property type="entry name" value="DUF302"/>
    <property type="match status" value="1"/>
</dbReference>
<name>A0A7C5HSX2_9CHLB</name>
<feature type="domain" description="DUF302" evidence="2">
    <location>
        <begin position="65"/>
        <end position="125"/>
    </location>
</feature>
<evidence type="ECO:0000256" key="1">
    <source>
        <dbReference type="SAM" id="Phobius"/>
    </source>
</evidence>